<dbReference type="RefSeq" id="WP_278018201.1">
    <property type="nucleotide sequence ID" value="NZ_JARRRY010000006.1"/>
</dbReference>
<feature type="domain" description="N-acetyltransferase" evidence="3">
    <location>
        <begin position="2"/>
        <end position="157"/>
    </location>
</feature>
<sequence>MITLKRMSDCTWNEAMQAWNEGFQGYFADMTMTMERFTDRFGMEGLSPALSVIAFDGDIPVGMIVNGIKEIKGEKVGWNGGTAVAPAYRKQGVGKVMMDFVLDVYAENGVTVATLEAIRENEKAIALYEQKGYRIFDRLVHLKQNGKLQLPEAQNFTIQPMRPPQVVPLSFYVQHAPWQTQALNVRDAEAAIAYEGNEAVGYALYKHMYNEQGELTHILLYQCVGMGAQEREIVASLLYHVLRSNVECARMAINLPEESTAAALLQEAGFMVYVSQVQMRKEM</sequence>
<keyword evidence="2" id="KW-0012">Acyltransferase</keyword>
<dbReference type="InterPro" id="IPR016181">
    <property type="entry name" value="Acyl_CoA_acyltransferase"/>
</dbReference>
<dbReference type="Pfam" id="PF00583">
    <property type="entry name" value="Acetyltransf_1"/>
    <property type="match status" value="1"/>
</dbReference>
<organism evidence="4 5">
    <name type="scientific">Ectobacillus antri</name>
    <dbReference type="NCBI Taxonomy" id="2486280"/>
    <lineage>
        <taxon>Bacteria</taxon>
        <taxon>Bacillati</taxon>
        <taxon>Bacillota</taxon>
        <taxon>Bacilli</taxon>
        <taxon>Bacillales</taxon>
        <taxon>Bacillaceae</taxon>
        <taxon>Ectobacillus</taxon>
    </lineage>
</organism>
<protein>
    <submittedName>
        <fullName evidence="4">GNAT family N-acetyltransferase</fullName>
    </submittedName>
</protein>
<reference evidence="4 5" key="1">
    <citation type="submission" date="2023-04" db="EMBL/GenBank/DDBJ databases">
        <title>Ectobacillus antri isolated from activated sludge.</title>
        <authorList>
            <person name="Yan P."/>
            <person name="Liu X."/>
        </authorList>
    </citation>
    <scope>NUCLEOTIDE SEQUENCE [LARGE SCALE GENOMIC DNA]</scope>
    <source>
        <strain evidence="4 5">C18H</strain>
    </source>
</reference>
<keyword evidence="1" id="KW-0808">Transferase</keyword>
<gene>
    <name evidence="4" type="ORF">P6P90_11445</name>
</gene>
<dbReference type="PANTHER" id="PTHR43420">
    <property type="entry name" value="ACETYLTRANSFERASE"/>
    <property type="match status" value="1"/>
</dbReference>
<dbReference type="PANTHER" id="PTHR43420:SF51">
    <property type="entry name" value="PEPTIDYL-LYSINE N-ACETYLTRANSFERASE YIAC"/>
    <property type="match status" value="1"/>
</dbReference>
<dbReference type="SUPFAM" id="SSF55729">
    <property type="entry name" value="Acyl-CoA N-acyltransferases (Nat)"/>
    <property type="match status" value="1"/>
</dbReference>
<proteinExistence type="predicted"/>
<dbReference type="Gene3D" id="3.40.630.30">
    <property type="match status" value="1"/>
</dbReference>
<comment type="caution">
    <text evidence="4">The sequence shown here is derived from an EMBL/GenBank/DDBJ whole genome shotgun (WGS) entry which is preliminary data.</text>
</comment>
<evidence type="ECO:0000259" key="3">
    <source>
        <dbReference type="PROSITE" id="PS51186"/>
    </source>
</evidence>
<dbReference type="CDD" id="cd04301">
    <property type="entry name" value="NAT_SF"/>
    <property type="match status" value="1"/>
</dbReference>
<dbReference type="InterPro" id="IPR000182">
    <property type="entry name" value="GNAT_dom"/>
</dbReference>
<name>A0ABT6H6X7_9BACI</name>
<evidence type="ECO:0000313" key="5">
    <source>
        <dbReference type="Proteomes" id="UP001218246"/>
    </source>
</evidence>
<dbReference type="PROSITE" id="PS51186">
    <property type="entry name" value="GNAT"/>
    <property type="match status" value="1"/>
</dbReference>
<evidence type="ECO:0000256" key="2">
    <source>
        <dbReference type="ARBA" id="ARBA00023315"/>
    </source>
</evidence>
<dbReference type="Proteomes" id="UP001218246">
    <property type="component" value="Unassembled WGS sequence"/>
</dbReference>
<accession>A0ABT6H6X7</accession>
<evidence type="ECO:0000256" key="1">
    <source>
        <dbReference type="ARBA" id="ARBA00022679"/>
    </source>
</evidence>
<dbReference type="InterPro" id="IPR050680">
    <property type="entry name" value="YpeA/RimI_acetyltransf"/>
</dbReference>
<dbReference type="EMBL" id="JARULN010000010">
    <property type="protein sequence ID" value="MDG5754583.1"/>
    <property type="molecule type" value="Genomic_DNA"/>
</dbReference>
<keyword evidence="5" id="KW-1185">Reference proteome</keyword>
<evidence type="ECO:0000313" key="4">
    <source>
        <dbReference type="EMBL" id="MDG5754583.1"/>
    </source>
</evidence>